<proteinExistence type="predicted"/>
<dbReference type="EMBL" id="JAKELL010000005">
    <property type="protein sequence ID" value="KAH8998483.1"/>
    <property type="molecule type" value="Genomic_DNA"/>
</dbReference>
<evidence type="ECO:0000313" key="1">
    <source>
        <dbReference type="EMBL" id="KAH8998483.1"/>
    </source>
</evidence>
<gene>
    <name evidence="1" type="ORF">EDB92DRAFT_2101002</name>
</gene>
<dbReference type="AlphaFoldDB" id="A0AAD4LT09"/>
<organism evidence="1 2">
    <name type="scientific">Lactarius akahatsu</name>
    <dbReference type="NCBI Taxonomy" id="416441"/>
    <lineage>
        <taxon>Eukaryota</taxon>
        <taxon>Fungi</taxon>
        <taxon>Dikarya</taxon>
        <taxon>Basidiomycota</taxon>
        <taxon>Agaricomycotina</taxon>
        <taxon>Agaricomycetes</taxon>
        <taxon>Russulales</taxon>
        <taxon>Russulaceae</taxon>
        <taxon>Lactarius</taxon>
    </lineage>
</organism>
<dbReference type="Proteomes" id="UP001201163">
    <property type="component" value="Unassembled WGS sequence"/>
</dbReference>
<evidence type="ECO:0000313" key="2">
    <source>
        <dbReference type="Proteomes" id="UP001201163"/>
    </source>
</evidence>
<protein>
    <recommendedName>
        <fullName evidence="3">Glucose-methanol-choline oxidoreductase C-terminal domain-containing protein</fullName>
    </recommendedName>
</protein>
<comment type="caution">
    <text evidence="1">The sequence shown here is derived from an EMBL/GenBank/DDBJ whole genome shotgun (WGS) entry which is preliminary data.</text>
</comment>
<reference evidence="1" key="1">
    <citation type="submission" date="2022-01" db="EMBL/GenBank/DDBJ databases">
        <title>Comparative genomics reveals a dynamic genome evolution in the ectomycorrhizal milk-cap (Lactarius) mushrooms.</title>
        <authorList>
            <consortium name="DOE Joint Genome Institute"/>
            <person name="Lebreton A."/>
            <person name="Tang N."/>
            <person name="Kuo A."/>
            <person name="LaButti K."/>
            <person name="Drula E."/>
            <person name="Barry K."/>
            <person name="Clum A."/>
            <person name="Lipzen A."/>
            <person name="Mousain D."/>
            <person name="Ng V."/>
            <person name="Wang R."/>
            <person name="Wang X."/>
            <person name="Dai Y."/>
            <person name="Henrissat B."/>
            <person name="Grigoriev I.V."/>
            <person name="Guerin-Laguette A."/>
            <person name="Yu F."/>
            <person name="Martin F.M."/>
        </authorList>
    </citation>
    <scope>NUCLEOTIDE SEQUENCE</scope>
    <source>
        <strain evidence="1">QP</strain>
    </source>
</reference>
<name>A0AAD4LT09_9AGAM</name>
<evidence type="ECO:0008006" key="3">
    <source>
        <dbReference type="Google" id="ProtNLM"/>
    </source>
</evidence>
<keyword evidence="2" id="KW-1185">Reference proteome</keyword>
<sequence length="296" mass="32511">MGLAALTNHLQYLFAGLDVPAAHVVFAAASIAPNANPDYGNDLSMPAQGVARTVDPPHARDNLYVVTNAVATIEGRRKRLNFRAMVKRIPSRFQKRTLLERLGIPVGGVLDLPEVVENLQDHPVTLSDFKLKPGIMTLDSFANATFTSEQQVLMCTPLFGGKNPNSTPKSLISASQGSRRLGGNCRRAEWRDFDVLYHGTKFPRMWIWTKPLTDLIDEWITPLDAEWGDLKFVKIAVRGDKRCLDGTILEAKELPLTLVVNSDHLSGVVDPPRLTNVRVVDASVIPLTAGVAIQSD</sequence>
<accession>A0AAD4LT09</accession>